<comment type="caution">
    <text evidence="1">The sequence shown here is derived from an EMBL/GenBank/DDBJ whole genome shotgun (WGS) entry which is preliminary data.</text>
</comment>
<sequence>MLWRALILVMVAVVVSVCSMPQDGVESRFISIRRIIDTIISAGFPVEVHDVTTEDGYVLAMHRIPYGRSGPTAERRPVVFLMHGVMSASSHFVSLGADHSIAHTGQQKLHYIGHSQGGTVFLVLNSMKTEYNEKIASAHLLAGVGYMANFPNAPLRTIAAMTTPIYALLLSMGLVEISLDALPILLPNDGQKASDYCFGDIKYQAFCDMIGIDIILEDSIIFALEMGGSSIKQIAHYGQNIKDQAFRRWDHGIIRNRIIYGSITPPSYDISKITIDVTMHYSLGDILLDERDVLAMAAVMPNTVPRQISRASFLHVDYIASSDVKELVTDYIIEKLDAAEGR</sequence>
<protein>
    <submittedName>
        <fullName evidence="1">Uncharacterized protein</fullName>
    </submittedName>
</protein>
<name>A0ACC0KNT1_CHOFU</name>
<keyword evidence="2" id="KW-1185">Reference proteome</keyword>
<evidence type="ECO:0000313" key="2">
    <source>
        <dbReference type="Proteomes" id="UP001064048"/>
    </source>
</evidence>
<gene>
    <name evidence="1" type="ORF">MSG28_010747</name>
</gene>
<evidence type="ECO:0000313" key="1">
    <source>
        <dbReference type="EMBL" id="KAI8438118.1"/>
    </source>
</evidence>
<proteinExistence type="predicted"/>
<dbReference type="EMBL" id="CM046118">
    <property type="protein sequence ID" value="KAI8438118.1"/>
    <property type="molecule type" value="Genomic_DNA"/>
</dbReference>
<dbReference type="Proteomes" id="UP001064048">
    <property type="component" value="Chromosome 18"/>
</dbReference>
<reference evidence="1 2" key="1">
    <citation type="journal article" date="2022" name="Genome Biol. Evol.">
        <title>The Spruce Budworm Genome: Reconstructing the Evolutionary History of Antifreeze Proteins.</title>
        <authorList>
            <person name="Beliveau C."/>
            <person name="Gagne P."/>
            <person name="Picq S."/>
            <person name="Vernygora O."/>
            <person name="Keeling C.I."/>
            <person name="Pinkney K."/>
            <person name="Doucet D."/>
            <person name="Wen F."/>
            <person name="Johnston J.S."/>
            <person name="Maaroufi H."/>
            <person name="Boyle B."/>
            <person name="Laroche J."/>
            <person name="Dewar K."/>
            <person name="Juretic N."/>
            <person name="Blackburn G."/>
            <person name="Nisole A."/>
            <person name="Brunet B."/>
            <person name="Brandao M."/>
            <person name="Lumley L."/>
            <person name="Duan J."/>
            <person name="Quan G."/>
            <person name="Lucarotti C.J."/>
            <person name="Roe A.D."/>
            <person name="Sperling F.A.H."/>
            <person name="Levesque R.C."/>
            <person name="Cusson M."/>
        </authorList>
    </citation>
    <scope>NUCLEOTIDE SEQUENCE [LARGE SCALE GENOMIC DNA]</scope>
    <source>
        <strain evidence="1">Glfc:IPQL:Cfum</strain>
    </source>
</reference>
<accession>A0ACC0KNT1</accession>
<organism evidence="1 2">
    <name type="scientific">Choristoneura fumiferana</name>
    <name type="common">Spruce budworm moth</name>
    <name type="synonym">Archips fumiferana</name>
    <dbReference type="NCBI Taxonomy" id="7141"/>
    <lineage>
        <taxon>Eukaryota</taxon>
        <taxon>Metazoa</taxon>
        <taxon>Ecdysozoa</taxon>
        <taxon>Arthropoda</taxon>
        <taxon>Hexapoda</taxon>
        <taxon>Insecta</taxon>
        <taxon>Pterygota</taxon>
        <taxon>Neoptera</taxon>
        <taxon>Endopterygota</taxon>
        <taxon>Lepidoptera</taxon>
        <taxon>Glossata</taxon>
        <taxon>Ditrysia</taxon>
        <taxon>Tortricoidea</taxon>
        <taxon>Tortricidae</taxon>
        <taxon>Tortricinae</taxon>
        <taxon>Choristoneura</taxon>
    </lineage>
</organism>